<dbReference type="Proteomes" id="UP001185028">
    <property type="component" value="Unassembled WGS sequence"/>
</dbReference>
<comment type="caution">
    <text evidence="1">The sequence shown here is derived from an EMBL/GenBank/DDBJ whole genome shotgun (WGS) entry which is preliminary data.</text>
</comment>
<dbReference type="NCBIfam" id="TIGR01655">
    <property type="entry name" value="yxeA_fam"/>
    <property type="match status" value="1"/>
</dbReference>
<evidence type="ECO:0000313" key="2">
    <source>
        <dbReference type="Proteomes" id="UP001185028"/>
    </source>
</evidence>
<accession>A0ABU1IXE3</accession>
<sequence>MMKKWIILLSALIVIATSVVSYGVYHLMPERNRVQFNPFIHEQYSYVQINNAGIKDATSGTVEYTLPAWREDGTMQQTTFTGMKKLRSGAYIRLVSKDGYILSYNEVQPNELPATVSAKIAEDPKQ</sequence>
<dbReference type="Gene3D" id="2.40.50.480">
    <property type="match status" value="1"/>
</dbReference>
<keyword evidence="2" id="KW-1185">Reference proteome</keyword>
<organism evidence="1 2">
    <name type="scientific">Paenibacillus hunanensis</name>
    <dbReference type="NCBI Taxonomy" id="539262"/>
    <lineage>
        <taxon>Bacteria</taxon>
        <taxon>Bacillati</taxon>
        <taxon>Bacillota</taxon>
        <taxon>Bacilli</taxon>
        <taxon>Bacillales</taxon>
        <taxon>Paenibacillaceae</taxon>
        <taxon>Paenibacillus</taxon>
    </lineage>
</organism>
<dbReference type="InterPro" id="IPR036166">
    <property type="entry name" value="YxeA-like_sf"/>
</dbReference>
<dbReference type="PANTHER" id="PTHR36433:SF2">
    <property type="entry name" value="YXEA FAMILY PROTEIN"/>
    <property type="match status" value="1"/>
</dbReference>
<dbReference type="Pfam" id="PF06486">
    <property type="entry name" value="DUF1093"/>
    <property type="match status" value="1"/>
</dbReference>
<dbReference type="InterPro" id="IPR006542">
    <property type="entry name" value="DUF1093"/>
</dbReference>
<gene>
    <name evidence="1" type="ORF">JOC58_001823</name>
</gene>
<dbReference type="PANTHER" id="PTHR36433">
    <property type="entry name" value="HYPOTHETICAL CYTOSOLIC PROTEIN"/>
    <property type="match status" value="1"/>
</dbReference>
<evidence type="ECO:0000313" key="1">
    <source>
        <dbReference type="EMBL" id="MDR6243930.1"/>
    </source>
</evidence>
<dbReference type="SUPFAM" id="SSF159121">
    <property type="entry name" value="BC4932-like"/>
    <property type="match status" value="1"/>
</dbReference>
<protein>
    <submittedName>
        <fullName evidence="1">Uncharacterized protein (TIGR01655 family)</fullName>
    </submittedName>
</protein>
<name>A0ABU1IXE3_9BACL</name>
<proteinExistence type="predicted"/>
<reference evidence="1 2" key="1">
    <citation type="submission" date="2023-07" db="EMBL/GenBank/DDBJ databases">
        <title>Genomic Encyclopedia of Type Strains, Phase IV (KMG-IV): sequencing the most valuable type-strain genomes for metagenomic binning, comparative biology and taxonomic classification.</title>
        <authorList>
            <person name="Goeker M."/>
        </authorList>
    </citation>
    <scope>NUCLEOTIDE SEQUENCE [LARGE SCALE GENOMIC DNA]</scope>
    <source>
        <strain evidence="1 2">DSM 22170</strain>
    </source>
</reference>
<dbReference type="EMBL" id="JAVDQH010000006">
    <property type="protein sequence ID" value="MDR6243930.1"/>
    <property type="molecule type" value="Genomic_DNA"/>
</dbReference>
<dbReference type="RefSeq" id="WP_188775925.1">
    <property type="nucleotide sequence ID" value="NZ_BMMB01000005.1"/>
</dbReference>